<evidence type="ECO:0000313" key="2">
    <source>
        <dbReference type="Proteomes" id="UP000262699"/>
    </source>
</evidence>
<dbReference type="AlphaFoldDB" id="A0A3D0WC68"/>
<gene>
    <name evidence="1" type="ORF">DEP91_09170</name>
</gene>
<comment type="caution">
    <text evidence="1">The sequence shown here is derived from an EMBL/GenBank/DDBJ whole genome shotgun (WGS) entry which is preliminary data.</text>
</comment>
<organism evidence="1 2">
    <name type="scientific">Sphingomonas bacterium</name>
    <dbReference type="NCBI Taxonomy" id="1895847"/>
    <lineage>
        <taxon>Bacteria</taxon>
        <taxon>Pseudomonadati</taxon>
        <taxon>Pseudomonadota</taxon>
        <taxon>Alphaproteobacteria</taxon>
        <taxon>Sphingomonadales</taxon>
        <taxon>Sphingomonadaceae</taxon>
        <taxon>Sphingomonas</taxon>
    </lineage>
</organism>
<evidence type="ECO:0008006" key="3">
    <source>
        <dbReference type="Google" id="ProtNLM"/>
    </source>
</evidence>
<dbReference type="EMBL" id="DOYJ01000252">
    <property type="protein sequence ID" value="HCB76331.1"/>
    <property type="molecule type" value="Genomic_DNA"/>
</dbReference>
<name>A0A3D0WC68_9SPHN</name>
<evidence type="ECO:0000313" key="1">
    <source>
        <dbReference type="EMBL" id="HCB76331.1"/>
    </source>
</evidence>
<reference evidence="1 2" key="1">
    <citation type="journal article" date="2018" name="Nat. Biotechnol.">
        <title>A standardized bacterial taxonomy based on genome phylogeny substantially revises the tree of life.</title>
        <authorList>
            <person name="Parks D.H."/>
            <person name="Chuvochina M."/>
            <person name="Waite D.W."/>
            <person name="Rinke C."/>
            <person name="Skarshewski A."/>
            <person name="Chaumeil P.A."/>
            <person name="Hugenholtz P."/>
        </authorList>
    </citation>
    <scope>NUCLEOTIDE SEQUENCE [LARGE SCALE GENOMIC DNA]</scope>
    <source>
        <strain evidence="1">UBA9015</strain>
    </source>
</reference>
<sequence length="139" mass="15280">MIEVLDQHYERLRLRVAAMRELCRAPAPEMAELARARHQLMAASIDRSRFLKQTVYPALLGTGIAGIADALDALDSDLSTLRAAASLHVTSWTPDRIGADWRGYCAASAALMRRIDDRGRREQTVLLPALAAVTPQIDA</sequence>
<proteinExistence type="predicted"/>
<dbReference type="Proteomes" id="UP000262699">
    <property type="component" value="Unassembled WGS sequence"/>
</dbReference>
<protein>
    <recommendedName>
        <fullName evidence="3">Hemerythrin-like domain-containing protein</fullName>
    </recommendedName>
</protein>
<accession>A0A3D0WC68</accession>